<protein>
    <submittedName>
        <fullName evidence="1">Uncharacterized protein</fullName>
    </submittedName>
</protein>
<dbReference type="KEGG" id="mya:MORIYA_0631"/>
<sequence>MQQETRLSDRYVISAPVKKFLCYGRKFNITPRRERTFPRMVKPRPQYAKNKNAVHLK</sequence>
<keyword evidence="2" id="KW-1185">Reference proteome</keyword>
<reference evidence="2" key="1">
    <citation type="submission" date="2018-05" db="EMBL/GenBank/DDBJ databases">
        <authorList>
            <person name="Cea G.-C."/>
            <person name="William W."/>
        </authorList>
    </citation>
    <scope>NUCLEOTIDE SEQUENCE [LARGE SCALE GENOMIC DNA]</scope>
    <source>
        <strain evidence="2">DB21MT 5</strain>
    </source>
</reference>
<gene>
    <name evidence="1" type="ORF">MORIYA_0631</name>
</gene>
<evidence type="ECO:0000313" key="1">
    <source>
        <dbReference type="EMBL" id="SQD77109.1"/>
    </source>
</evidence>
<dbReference type="EMBL" id="LS483250">
    <property type="protein sequence ID" value="SQD77109.1"/>
    <property type="molecule type" value="Genomic_DNA"/>
</dbReference>
<dbReference type="Proteomes" id="UP000250163">
    <property type="component" value="Chromosome MORIYA"/>
</dbReference>
<accession>A0A330LKG4</accession>
<evidence type="ECO:0000313" key="2">
    <source>
        <dbReference type="Proteomes" id="UP000250163"/>
    </source>
</evidence>
<name>A0A330LKG4_9GAMM</name>
<organism evidence="1 2">
    <name type="scientific">Moritella yayanosii</name>
    <dbReference type="NCBI Taxonomy" id="69539"/>
    <lineage>
        <taxon>Bacteria</taxon>
        <taxon>Pseudomonadati</taxon>
        <taxon>Pseudomonadota</taxon>
        <taxon>Gammaproteobacteria</taxon>
        <taxon>Alteromonadales</taxon>
        <taxon>Moritellaceae</taxon>
        <taxon>Moritella</taxon>
    </lineage>
</organism>
<dbReference type="AlphaFoldDB" id="A0A330LKG4"/>
<proteinExistence type="predicted"/>